<gene>
    <name evidence="2" type="ORF">CBYS24578_00011936</name>
</gene>
<reference evidence="3" key="1">
    <citation type="submission" date="2019-06" db="EMBL/GenBank/DDBJ databases">
        <authorList>
            <person name="Broberg M."/>
        </authorList>
    </citation>
    <scope>NUCLEOTIDE SEQUENCE [LARGE SCALE GENOMIC DNA]</scope>
</reference>
<proteinExistence type="predicted"/>
<evidence type="ECO:0000313" key="2">
    <source>
        <dbReference type="EMBL" id="CAH0004395.1"/>
    </source>
</evidence>
<comment type="caution">
    <text evidence="2">The sequence shown here is derived from an EMBL/GenBank/DDBJ whole genome shotgun (WGS) entry which is preliminary data.</text>
</comment>
<dbReference type="OrthoDB" id="3432781at2759"/>
<dbReference type="Pfam" id="PF13095">
    <property type="entry name" value="FTA2"/>
    <property type="match status" value="1"/>
</dbReference>
<name>A0A9N9UYD8_9HYPO</name>
<accession>A0A9N9UYD8</accession>
<feature type="region of interest" description="Disordered" evidence="1">
    <location>
        <begin position="320"/>
        <end position="355"/>
    </location>
</feature>
<protein>
    <submittedName>
        <fullName evidence="2">Uncharacterized protein</fullName>
    </submittedName>
</protein>
<sequence>MYPDWPRSEADLVPLPRCDGPKLEPFDFKGPQQIQFLEYLGEGTHSQVLKVKILGQIYALKLFRFCWDEDWLGRGPDNEEDDLEANTAFYNYLEPFSSECRAFGRLREAGHEELAVKCFGYVLLDEEHERAMLSQFSNLELNGSCPGFDDMRLRFLGRDGRPPPIRGIVKEFGPAMENMRNLEMRRILRDMVGLQQLGIVYIDIADRQIIGGKISDFSTALTVPHYLLTPELNPHLTPEWISAMEYEAFRFSLHDFIDFNEMARIWNEEHPEQKTKISFRALPRGYGCDGYKFRRTPSREAVYSLVDPRLYDWKDSTVGEKPRSIKGQVGTKQSGSGKHPQGIFRSRRRLQAKPPRWHYDCSQKTAAVLKSDSFSTSIQWVYKDGHIFPQKKTSYV</sequence>
<dbReference type="InterPro" id="IPR011009">
    <property type="entry name" value="Kinase-like_dom_sf"/>
</dbReference>
<dbReference type="Proteomes" id="UP000754883">
    <property type="component" value="Unassembled WGS sequence"/>
</dbReference>
<reference evidence="2 3" key="2">
    <citation type="submission" date="2021-10" db="EMBL/GenBank/DDBJ databases">
        <authorList>
            <person name="Piombo E."/>
        </authorList>
    </citation>
    <scope>NUCLEOTIDE SEQUENCE [LARGE SCALE GENOMIC DNA]</scope>
</reference>
<dbReference type="EMBL" id="CABFNO020001566">
    <property type="protein sequence ID" value="CAH0004395.1"/>
    <property type="molecule type" value="Genomic_DNA"/>
</dbReference>
<dbReference type="InterPro" id="IPR025213">
    <property type="entry name" value="Sim4_Fta2"/>
</dbReference>
<keyword evidence="3" id="KW-1185">Reference proteome</keyword>
<evidence type="ECO:0000313" key="3">
    <source>
        <dbReference type="Proteomes" id="UP000754883"/>
    </source>
</evidence>
<dbReference type="AlphaFoldDB" id="A0A9N9UYD8"/>
<dbReference type="SUPFAM" id="SSF56112">
    <property type="entry name" value="Protein kinase-like (PK-like)"/>
    <property type="match status" value="1"/>
</dbReference>
<organism evidence="2 3">
    <name type="scientific">Clonostachys byssicola</name>
    <dbReference type="NCBI Taxonomy" id="160290"/>
    <lineage>
        <taxon>Eukaryota</taxon>
        <taxon>Fungi</taxon>
        <taxon>Dikarya</taxon>
        <taxon>Ascomycota</taxon>
        <taxon>Pezizomycotina</taxon>
        <taxon>Sordariomycetes</taxon>
        <taxon>Hypocreomycetidae</taxon>
        <taxon>Hypocreales</taxon>
        <taxon>Bionectriaceae</taxon>
        <taxon>Clonostachys</taxon>
    </lineage>
</organism>
<evidence type="ECO:0000256" key="1">
    <source>
        <dbReference type="SAM" id="MobiDB-lite"/>
    </source>
</evidence>